<keyword evidence="11" id="KW-1185">Reference proteome</keyword>
<dbReference type="SUPFAM" id="SSF89550">
    <property type="entry name" value="PHP domain-like"/>
    <property type="match status" value="1"/>
</dbReference>
<evidence type="ECO:0000256" key="5">
    <source>
        <dbReference type="ARBA" id="ARBA00022801"/>
    </source>
</evidence>
<comment type="similarity">
    <text evidence="2 8">Belongs to the PHP hydrolase family. HisK subfamily.</text>
</comment>
<dbReference type="PANTHER" id="PTHR21039">
    <property type="entry name" value="HISTIDINOL PHOSPHATASE-RELATED"/>
    <property type="match status" value="1"/>
</dbReference>
<dbReference type="CDD" id="cd12110">
    <property type="entry name" value="PHP_HisPPase_Hisj_like"/>
    <property type="match status" value="1"/>
</dbReference>
<comment type="pathway">
    <text evidence="1 8">Amino-acid biosynthesis; L-histidine biosynthesis; L-histidine from 5-phospho-alpha-D-ribose 1-diphosphate: step 8/9.</text>
</comment>
<dbReference type="PANTHER" id="PTHR21039:SF0">
    <property type="entry name" value="HISTIDINOL-PHOSPHATASE"/>
    <property type="match status" value="1"/>
</dbReference>
<evidence type="ECO:0000256" key="1">
    <source>
        <dbReference type="ARBA" id="ARBA00004970"/>
    </source>
</evidence>
<feature type="domain" description="PHP" evidence="9">
    <location>
        <begin position="1"/>
        <end position="201"/>
    </location>
</feature>
<keyword evidence="6 8" id="KW-0368">Histidine biosynthesis</keyword>
<dbReference type="AlphaFoldDB" id="A0A9N9JX85"/>
<evidence type="ECO:0000256" key="7">
    <source>
        <dbReference type="ARBA" id="ARBA00049158"/>
    </source>
</evidence>
<evidence type="ECO:0000256" key="6">
    <source>
        <dbReference type="ARBA" id="ARBA00023102"/>
    </source>
</evidence>
<protein>
    <recommendedName>
        <fullName evidence="3 8">Histidinol-phosphatase</fullName>
        <shortName evidence="8">HolPase</shortName>
        <ecNumber evidence="3 8">3.1.3.15</ecNumber>
    </recommendedName>
</protein>
<dbReference type="InterPro" id="IPR010140">
    <property type="entry name" value="Histidinol_P_phosphatase_HisJ"/>
</dbReference>
<dbReference type="Proteomes" id="UP000789405">
    <property type="component" value="Unassembled WGS sequence"/>
</dbReference>
<organism evidence="10 11">
    <name type="scientific">Dentiscutata erythropus</name>
    <dbReference type="NCBI Taxonomy" id="1348616"/>
    <lineage>
        <taxon>Eukaryota</taxon>
        <taxon>Fungi</taxon>
        <taxon>Fungi incertae sedis</taxon>
        <taxon>Mucoromycota</taxon>
        <taxon>Glomeromycotina</taxon>
        <taxon>Glomeromycetes</taxon>
        <taxon>Diversisporales</taxon>
        <taxon>Gigasporaceae</taxon>
        <taxon>Dentiscutata</taxon>
    </lineage>
</organism>
<comment type="catalytic activity">
    <reaction evidence="7 8">
        <text>L-histidinol phosphate + H2O = L-histidinol + phosphate</text>
        <dbReference type="Rhea" id="RHEA:14465"/>
        <dbReference type="ChEBI" id="CHEBI:15377"/>
        <dbReference type="ChEBI" id="CHEBI:43474"/>
        <dbReference type="ChEBI" id="CHEBI:57699"/>
        <dbReference type="ChEBI" id="CHEBI:57980"/>
        <dbReference type="EC" id="3.1.3.15"/>
    </reaction>
</comment>
<feature type="non-terminal residue" evidence="10">
    <location>
        <position position="294"/>
    </location>
</feature>
<reference evidence="10" key="1">
    <citation type="submission" date="2021-06" db="EMBL/GenBank/DDBJ databases">
        <authorList>
            <person name="Kallberg Y."/>
            <person name="Tangrot J."/>
            <person name="Rosling A."/>
        </authorList>
    </citation>
    <scope>NUCLEOTIDE SEQUENCE</scope>
    <source>
        <strain evidence="10">MA453B</strain>
    </source>
</reference>
<evidence type="ECO:0000259" key="9">
    <source>
        <dbReference type="Pfam" id="PF02811"/>
    </source>
</evidence>
<evidence type="ECO:0000256" key="8">
    <source>
        <dbReference type="RuleBase" id="RU366003"/>
    </source>
</evidence>
<evidence type="ECO:0000313" key="10">
    <source>
        <dbReference type="EMBL" id="CAG8801869.1"/>
    </source>
</evidence>
<keyword evidence="4 8" id="KW-0028">Amino-acid biosynthesis</keyword>
<evidence type="ECO:0000256" key="3">
    <source>
        <dbReference type="ARBA" id="ARBA00013085"/>
    </source>
</evidence>
<name>A0A9N9JX85_9GLOM</name>
<dbReference type="Gene3D" id="3.20.20.140">
    <property type="entry name" value="Metal-dependent hydrolases"/>
    <property type="match status" value="1"/>
</dbReference>
<comment type="caution">
    <text evidence="10">The sequence shown here is derived from an EMBL/GenBank/DDBJ whole genome shotgun (WGS) entry which is preliminary data.</text>
</comment>
<evidence type="ECO:0000256" key="2">
    <source>
        <dbReference type="ARBA" id="ARBA00009152"/>
    </source>
</evidence>
<proteinExistence type="inferred from homology"/>
<dbReference type="GO" id="GO:0005737">
    <property type="term" value="C:cytoplasm"/>
    <property type="evidence" value="ECO:0007669"/>
    <property type="project" value="TreeGrafter"/>
</dbReference>
<accession>A0A9N9JX85</accession>
<keyword evidence="5 8" id="KW-0378">Hydrolase</keyword>
<evidence type="ECO:0000313" key="11">
    <source>
        <dbReference type="Proteomes" id="UP000789405"/>
    </source>
</evidence>
<dbReference type="InterPro" id="IPR004013">
    <property type="entry name" value="PHP_dom"/>
</dbReference>
<dbReference type="EC" id="3.1.3.15" evidence="3 8"/>
<dbReference type="GO" id="GO:0004401">
    <property type="term" value="F:histidinol-phosphatase activity"/>
    <property type="evidence" value="ECO:0007669"/>
    <property type="project" value="UniProtKB-UniRule"/>
</dbReference>
<sequence length="294" mass="34192">KLEEVVKEAIKKKFLVYGLSEHCPRYRIQDLYPEESHLQPSDLSKTFSEFVIEARRLQEKYKSQITLLVGLESENITSSSTTEIRNLVSQYNLDYWVGSVHHVNETPIDTDLETFEIALSKSAISNSHTEGNANSLEENLFASYFDAQYQVLKDLKPMVVGHFDVIRIHRPNFELTDFLRKKIERNIEFVVEYGGLFEINAAGFKKSQLQCAYPQRDILKLIIEKGGKLTISDDCHGPQAVGMNYHKLYDYLKEFNINELYYLDIDFEKPKEGRKVVVKVMRNVLELDFWNGEF</sequence>
<gene>
    <name evidence="10" type="ORF">DERYTH_LOCUS23551</name>
</gene>
<dbReference type="OrthoDB" id="5957391at2759"/>
<dbReference type="NCBIfam" id="TIGR01856">
    <property type="entry name" value="hisJ_fam"/>
    <property type="match status" value="1"/>
</dbReference>
<evidence type="ECO:0000256" key="4">
    <source>
        <dbReference type="ARBA" id="ARBA00022605"/>
    </source>
</evidence>
<dbReference type="GO" id="GO:0000105">
    <property type="term" value="P:L-histidine biosynthetic process"/>
    <property type="evidence" value="ECO:0007669"/>
    <property type="project" value="UniProtKB-UniRule"/>
</dbReference>
<dbReference type="InterPro" id="IPR016195">
    <property type="entry name" value="Pol/histidinol_Pase-like"/>
</dbReference>
<dbReference type="EMBL" id="CAJVPY010036313">
    <property type="protein sequence ID" value="CAG8801869.1"/>
    <property type="molecule type" value="Genomic_DNA"/>
</dbReference>
<dbReference type="Pfam" id="PF02811">
    <property type="entry name" value="PHP"/>
    <property type="match status" value="1"/>
</dbReference>